<dbReference type="Proteomes" id="UP000184171">
    <property type="component" value="Unassembled WGS sequence"/>
</dbReference>
<dbReference type="InterPro" id="IPR029063">
    <property type="entry name" value="SAM-dependent_MTases_sf"/>
</dbReference>
<proteinExistence type="inferred from homology"/>
<dbReference type="GO" id="GO:0008170">
    <property type="term" value="F:N-methyltransferase activity"/>
    <property type="evidence" value="ECO:0007669"/>
    <property type="project" value="InterPro"/>
</dbReference>
<dbReference type="GO" id="GO:0009307">
    <property type="term" value="P:DNA restriction-modification system"/>
    <property type="evidence" value="ECO:0007669"/>
    <property type="project" value="UniProtKB-KW"/>
</dbReference>
<evidence type="ECO:0000313" key="8">
    <source>
        <dbReference type="EMBL" id="SHJ18416.1"/>
    </source>
</evidence>
<keyword evidence="9" id="KW-1185">Reference proteome</keyword>
<dbReference type="GO" id="GO:0032259">
    <property type="term" value="P:methylation"/>
    <property type="evidence" value="ECO:0007669"/>
    <property type="project" value="UniProtKB-KW"/>
</dbReference>
<dbReference type="PANTHER" id="PTHR33841:SF1">
    <property type="entry name" value="DNA METHYLTRANSFERASE A"/>
    <property type="match status" value="1"/>
</dbReference>
<dbReference type="PRINTS" id="PR00507">
    <property type="entry name" value="N12N6MTFRASE"/>
</dbReference>
<dbReference type="GO" id="GO:0009007">
    <property type="term" value="F:site-specific DNA-methyltransferase (adenine-specific) activity"/>
    <property type="evidence" value="ECO:0007669"/>
    <property type="project" value="UniProtKB-EC"/>
</dbReference>
<dbReference type="EC" id="2.1.1.72" evidence="2"/>
<comment type="similarity">
    <text evidence="1">Belongs to the N(4)/N(6)-methyltransferase family.</text>
</comment>
<dbReference type="AlphaFoldDB" id="A0A1M6H8A9"/>
<dbReference type="RefSeq" id="WP_072907890.1">
    <property type="nucleotide sequence ID" value="NZ_FQZT01000005.1"/>
</dbReference>
<accession>A0A1M6H8A9</accession>
<dbReference type="GO" id="GO:0003677">
    <property type="term" value="F:DNA binding"/>
    <property type="evidence" value="ECO:0007669"/>
    <property type="project" value="InterPro"/>
</dbReference>
<organism evidence="8 9">
    <name type="scientific">Malonomonas rubra DSM 5091</name>
    <dbReference type="NCBI Taxonomy" id="1122189"/>
    <lineage>
        <taxon>Bacteria</taxon>
        <taxon>Pseudomonadati</taxon>
        <taxon>Thermodesulfobacteriota</taxon>
        <taxon>Desulfuromonadia</taxon>
        <taxon>Desulfuromonadales</taxon>
        <taxon>Geopsychrobacteraceae</taxon>
        <taxon>Malonomonas</taxon>
    </lineage>
</organism>
<gene>
    <name evidence="8" type="ORF">SAMN02745165_01728</name>
</gene>
<dbReference type="STRING" id="1122189.SAMN02745165_01728"/>
<dbReference type="Gene3D" id="3.40.50.150">
    <property type="entry name" value="Vaccinia Virus protein VP39"/>
    <property type="match status" value="1"/>
</dbReference>
<sequence length="1014" mass="114850">MNIANSVKAFGCHDVLLLDDKPSPKHLDYLDLLKLQSGEKLKVDAIAEFQSRPLLYIVSENQAQGCGDQQVLDLQRLLANRGEGAYLGILRPGELSVYPITLDCSVLEKRHKRTIAQESVAAPLFFQSIVSGAFTMEGQPEDSDYVFDTIHNLLSNSSKVLIEKHNLNPLDVLSFLGRALFLRFLWDREIIQSNELHSLCPGAKSLRECFLDNANSIATCQWLDETFNGDLLPLSADYASVFKQAESQTNGRIYDHLQAIMEGWEHVGDETFQLTIDWGDLDFAHIPIGVLSQVYEDFSRVWDSQQAEQTSVYYTPKNIAQYLVDDAFAGATNKKEMRILDPSCGAGIFLVLAFRKLVAARWKRDGKRPNTKVIQSILYEQICGFDVSESALRLAALSLYITAIELNGTTRPPKSLKFPKPLKNIALYNHRKPEEKNEKGFIFGSLRPDIAEAFDASFDMVIGNPPWSRLKRDNEEDKETIRLHNAAFTKLTRQILTNRGLEDIAKTYSNPDNNPDLPFLWKSTQWVKPGGIIAMVLPGRIFLKQSEAGSIAFKAILQGIEIMGILNGSNLSDTKVWPKMGQAFMLFFARNNVPKANHHFHFVTPSFEEKLNSKGRIRIDYQSARPIPNSDTIKDSRLLKALSIGSTLDLEVCRKLDSLDWPNVETYWNSKKFYSGLGYNLSPSLKQKDASFMLGLPDFSRPANNEFSVDTQLLPKFNYSEAQRPRQIELYTPPLLIVPQAPGDSLSIPKSYVLHEATVFNQSFYGFSTHKSSDITPISLLHLITHSELFRHNVLMTSSRMGVERRTFLKQNVEKFPFPPIDILSRQQKKRAIELSQRLETAKNKPWEEINKFIFELYGLDEYDRQTVRDTLETAPPFKEHRRRANSNPTQAEREIFYSELQNLLAPFFSITDETVTVKEARVGRPNPTSPWHFFSIVSSSTPSNLGAETQKQLLLQISKEANRTGCSRVIVSGDGGLLVGVIGQYRYWTLSRARICAMDIQRHHFSTFPIGAN</sequence>
<feature type="domain" description="DNA methylase adenine-specific" evidence="7">
    <location>
        <begin position="290"/>
        <end position="558"/>
    </location>
</feature>
<evidence type="ECO:0000256" key="3">
    <source>
        <dbReference type="ARBA" id="ARBA00022603"/>
    </source>
</evidence>
<dbReference type="SUPFAM" id="SSF53335">
    <property type="entry name" value="S-adenosyl-L-methionine-dependent methyltransferases"/>
    <property type="match status" value="1"/>
</dbReference>
<dbReference type="InterPro" id="IPR050953">
    <property type="entry name" value="N4_N6_ade-DNA_methylase"/>
</dbReference>
<keyword evidence="3 8" id="KW-0489">Methyltransferase</keyword>
<reference evidence="8 9" key="1">
    <citation type="submission" date="2016-11" db="EMBL/GenBank/DDBJ databases">
        <authorList>
            <person name="Jaros S."/>
            <person name="Januszkiewicz K."/>
            <person name="Wedrychowicz H."/>
        </authorList>
    </citation>
    <scope>NUCLEOTIDE SEQUENCE [LARGE SCALE GENOMIC DNA]</scope>
    <source>
        <strain evidence="8 9">DSM 5091</strain>
    </source>
</reference>
<evidence type="ECO:0000256" key="2">
    <source>
        <dbReference type="ARBA" id="ARBA00011900"/>
    </source>
</evidence>
<dbReference type="InterPro" id="IPR002052">
    <property type="entry name" value="DNA_methylase_N6_adenine_CS"/>
</dbReference>
<dbReference type="PROSITE" id="PS00092">
    <property type="entry name" value="N6_MTASE"/>
    <property type="match status" value="1"/>
</dbReference>
<dbReference type="PANTHER" id="PTHR33841">
    <property type="entry name" value="DNA METHYLTRANSFERASE YEEA-RELATED"/>
    <property type="match status" value="1"/>
</dbReference>
<dbReference type="InterPro" id="IPR003356">
    <property type="entry name" value="DNA_methylase_A-5"/>
</dbReference>
<evidence type="ECO:0000256" key="5">
    <source>
        <dbReference type="ARBA" id="ARBA00022747"/>
    </source>
</evidence>
<protein>
    <recommendedName>
        <fullName evidence="2">site-specific DNA-methyltransferase (adenine-specific)</fullName>
        <ecNumber evidence="2">2.1.1.72</ecNumber>
    </recommendedName>
</protein>
<evidence type="ECO:0000256" key="6">
    <source>
        <dbReference type="ARBA" id="ARBA00047942"/>
    </source>
</evidence>
<comment type="catalytic activity">
    <reaction evidence="6">
        <text>a 2'-deoxyadenosine in DNA + S-adenosyl-L-methionine = an N(6)-methyl-2'-deoxyadenosine in DNA + S-adenosyl-L-homocysteine + H(+)</text>
        <dbReference type="Rhea" id="RHEA:15197"/>
        <dbReference type="Rhea" id="RHEA-COMP:12418"/>
        <dbReference type="Rhea" id="RHEA-COMP:12419"/>
        <dbReference type="ChEBI" id="CHEBI:15378"/>
        <dbReference type="ChEBI" id="CHEBI:57856"/>
        <dbReference type="ChEBI" id="CHEBI:59789"/>
        <dbReference type="ChEBI" id="CHEBI:90615"/>
        <dbReference type="ChEBI" id="CHEBI:90616"/>
        <dbReference type="EC" id="2.1.1.72"/>
    </reaction>
</comment>
<dbReference type="EMBL" id="FQZT01000005">
    <property type="protein sequence ID" value="SHJ18416.1"/>
    <property type="molecule type" value="Genomic_DNA"/>
</dbReference>
<evidence type="ECO:0000256" key="4">
    <source>
        <dbReference type="ARBA" id="ARBA00022679"/>
    </source>
</evidence>
<name>A0A1M6H8A9_MALRU</name>
<dbReference type="OrthoDB" id="9784823at2"/>
<evidence type="ECO:0000256" key="1">
    <source>
        <dbReference type="ARBA" id="ARBA00006594"/>
    </source>
</evidence>
<keyword evidence="5" id="KW-0680">Restriction system</keyword>
<dbReference type="Pfam" id="PF02384">
    <property type="entry name" value="N6_Mtase"/>
    <property type="match status" value="1"/>
</dbReference>
<evidence type="ECO:0000313" key="9">
    <source>
        <dbReference type="Proteomes" id="UP000184171"/>
    </source>
</evidence>
<evidence type="ECO:0000259" key="7">
    <source>
        <dbReference type="Pfam" id="PF02384"/>
    </source>
</evidence>
<keyword evidence="4" id="KW-0808">Transferase</keyword>